<dbReference type="PRINTS" id="PR01490">
    <property type="entry name" value="RTXTOXIND"/>
</dbReference>
<feature type="region of interest" description="Disordered" evidence="6">
    <location>
        <begin position="377"/>
        <end position="405"/>
    </location>
</feature>
<organism evidence="10 11">
    <name type="scientific">Caballeronia choica</name>
    <dbReference type="NCBI Taxonomy" id="326476"/>
    <lineage>
        <taxon>Bacteria</taxon>
        <taxon>Pseudomonadati</taxon>
        <taxon>Pseudomonadota</taxon>
        <taxon>Betaproteobacteria</taxon>
        <taxon>Burkholderiales</taxon>
        <taxon>Burkholderiaceae</taxon>
        <taxon>Caballeronia</taxon>
    </lineage>
</organism>
<dbReference type="PANTHER" id="PTHR30386">
    <property type="entry name" value="MEMBRANE FUSION SUBUNIT OF EMRAB-TOLC MULTIDRUG EFFLUX PUMP"/>
    <property type="match status" value="1"/>
</dbReference>
<dbReference type="InterPro" id="IPR050739">
    <property type="entry name" value="MFP"/>
</dbReference>
<feature type="domain" description="Multidrug resistance protein MdtA-like barrel-sandwich hybrid" evidence="8">
    <location>
        <begin position="73"/>
        <end position="268"/>
    </location>
</feature>
<keyword evidence="2 7" id="KW-0812">Transmembrane</keyword>
<feature type="compositionally biased region" description="Low complexity" evidence="6">
    <location>
        <begin position="1"/>
        <end position="26"/>
    </location>
</feature>
<evidence type="ECO:0000256" key="3">
    <source>
        <dbReference type="ARBA" id="ARBA00022989"/>
    </source>
</evidence>
<dbReference type="InterPro" id="IPR058792">
    <property type="entry name" value="Beta-barrel_RND_2"/>
</dbReference>
<dbReference type="Gene3D" id="2.40.50.100">
    <property type="match status" value="1"/>
</dbReference>
<dbReference type="GO" id="GO:0055085">
    <property type="term" value="P:transmembrane transport"/>
    <property type="evidence" value="ECO:0007669"/>
    <property type="project" value="InterPro"/>
</dbReference>
<feature type="region of interest" description="Disordered" evidence="6">
    <location>
        <begin position="1"/>
        <end position="27"/>
    </location>
</feature>
<evidence type="ECO:0000256" key="4">
    <source>
        <dbReference type="ARBA" id="ARBA00023136"/>
    </source>
</evidence>
<keyword evidence="3 7" id="KW-1133">Transmembrane helix</keyword>
<dbReference type="OrthoDB" id="9811754at2"/>
<dbReference type="Pfam" id="PF25917">
    <property type="entry name" value="BSH_RND"/>
    <property type="match status" value="1"/>
</dbReference>
<keyword evidence="4 7" id="KW-0472">Membrane</keyword>
<comment type="caution">
    <text evidence="10">The sequence shown here is derived from an EMBL/GenBank/DDBJ whole genome shotgun (WGS) entry which is preliminary data.</text>
</comment>
<evidence type="ECO:0000256" key="6">
    <source>
        <dbReference type="SAM" id="MobiDB-lite"/>
    </source>
</evidence>
<evidence type="ECO:0000259" key="8">
    <source>
        <dbReference type="Pfam" id="PF25917"/>
    </source>
</evidence>
<dbReference type="Proteomes" id="UP000054770">
    <property type="component" value="Unassembled WGS sequence"/>
</dbReference>
<feature type="transmembrane region" description="Helical" evidence="7">
    <location>
        <begin position="35"/>
        <end position="53"/>
    </location>
</feature>
<keyword evidence="5" id="KW-0175">Coiled coil</keyword>
<dbReference type="Gene3D" id="2.40.30.170">
    <property type="match status" value="1"/>
</dbReference>
<keyword evidence="11" id="KW-1185">Reference proteome</keyword>
<dbReference type="GO" id="GO:0016020">
    <property type="term" value="C:membrane"/>
    <property type="evidence" value="ECO:0007669"/>
    <property type="project" value="UniProtKB-SubCell"/>
</dbReference>
<feature type="coiled-coil region" evidence="5">
    <location>
        <begin position="131"/>
        <end position="165"/>
    </location>
</feature>
<evidence type="ECO:0000256" key="2">
    <source>
        <dbReference type="ARBA" id="ARBA00022692"/>
    </source>
</evidence>
<evidence type="ECO:0000259" key="9">
    <source>
        <dbReference type="Pfam" id="PF25954"/>
    </source>
</evidence>
<comment type="subcellular location">
    <subcellularLocation>
        <location evidence="1">Membrane</location>
        <topology evidence="1">Single-pass membrane protein</topology>
    </subcellularLocation>
</comment>
<evidence type="ECO:0000313" key="10">
    <source>
        <dbReference type="EMBL" id="SAL23522.1"/>
    </source>
</evidence>
<gene>
    <name evidence="10" type="ORF">AWB68_00978</name>
</gene>
<dbReference type="SUPFAM" id="SSF111369">
    <property type="entry name" value="HlyD-like secretion proteins"/>
    <property type="match status" value="2"/>
</dbReference>
<feature type="domain" description="CusB-like beta-barrel" evidence="9">
    <location>
        <begin position="271"/>
        <end position="314"/>
    </location>
</feature>
<name>A0A158FUP1_9BURK</name>
<evidence type="ECO:0000256" key="7">
    <source>
        <dbReference type="SAM" id="Phobius"/>
    </source>
</evidence>
<dbReference type="Pfam" id="PF25954">
    <property type="entry name" value="Beta-barrel_RND_2"/>
    <property type="match status" value="1"/>
</dbReference>
<evidence type="ECO:0000256" key="1">
    <source>
        <dbReference type="ARBA" id="ARBA00004167"/>
    </source>
</evidence>
<proteinExistence type="predicted"/>
<dbReference type="Gene3D" id="1.10.287.470">
    <property type="entry name" value="Helix hairpin bin"/>
    <property type="match status" value="1"/>
</dbReference>
<dbReference type="InterPro" id="IPR058625">
    <property type="entry name" value="MdtA-like_BSH"/>
</dbReference>
<dbReference type="EMBL" id="FCON02000007">
    <property type="protein sequence ID" value="SAL23522.1"/>
    <property type="molecule type" value="Genomic_DNA"/>
</dbReference>
<reference evidence="10" key="1">
    <citation type="submission" date="2016-01" db="EMBL/GenBank/DDBJ databases">
        <authorList>
            <person name="Peeters C."/>
        </authorList>
    </citation>
    <scope>NUCLEOTIDE SEQUENCE [LARGE SCALE GENOMIC DNA]</scope>
    <source>
        <strain evidence="10">LMG 22940</strain>
    </source>
</reference>
<protein>
    <submittedName>
        <fullName evidence="10">Secretion protein HlyD family protein</fullName>
    </submittedName>
</protein>
<dbReference type="AlphaFoldDB" id="A0A158FUP1"/>
<evidence type="ECO:0000313" key="11">
    <source>
        <dbReference type="Proteomes" id="UP000054770"/>
    </source>
</evidence>
<evidence type="ECO:0000256" key="5">
    <source>
        <dbReference type="SAM" id="Coils"/>
    </source>
</evidence>
<sequence length="506" mass="54175">MAENQAPTALALPSTAPTASTSPPTARGASRKKRWIIGLILIAAALVAGRMWWHSHNYEETENAYLDGDVTLVSPRVAGTVREVFVRDNERVKAGDLLLNLDEADQEIKVQQVLAELGEIDAHVKQIDAQVRQAGAESASAQAQVERAEAQARRARADASRYSSVYADDMKAVSKQELDGAIAASEMAASELRAQKDQASAAQAKQSSLAASRSTLLAHKDVLLAHLQEARLNLGYNKIYAPVSGRIGKKNVEVGSRIQPGQQVLAIVQDSVWVNANFKETQLAGLAQGQRVQVRIDAVPGHTFVGRIESFSPASGAHFALLPPDNATGNFTKIVQRVPVKIVLEPASIGAFKDRLMPGMSALVEIDLRQAREGASIRTAQSAAEQQAPRAPVRGNAPAAKSAAPVVAATRAETADEMEKRVLESGWSRPASRTAARAPTVVATSAASADEIEKRVLASGWDRPANASAARVAEPARDAARPRIEQREYVRADTPAMQHRLRRGGL</sequence>
<dbReference type="PANTHER" id="PTHR30386:SF26">
    <property type="entry name" value="TRANSPORT PROTEIN COMB"/>
    <property type="match status" value="1"/>
</dbReference>
<accession>A0A158FUP1</accession>